<evidence type="ECO:0000313" key="2">
    <source>
        <dbReference type="EMBL" id="QHU22449.1"/>
    </source>
</evidence>
<protein>
    <submittedName>
        <fullName evidence="2">Uncharacterized protein</fullName>
    </submittedName>
</protein>
<sequence length="110" mass="13087">MKIEQLIEVKNKYDTALKNVEMLRSEKNDIEQEVNTILQSLNMEGKTIIVNNQKIVQRKMTISQNLTFKYIETVLEQYKTSVQKLLNIKELLNFIKVNRPKYVKHEIKFS</sequence>
<dbReference type="EMBL" id="MN741007">
    <property type="protein sequence ID" value="QHU22449.1"/>
    <property type="molecule type" value="Genomic_DNA"/>
</dbReference>
<name>A0A6C0KXX1_9ZZZZ</name>
<accession>A0A6C0KXX1</accession>
<proteinExistence type="predicted"/>
<organism evidence="2">
    <name type="scientific">viral metagenome</name>
    <dbReference type="NCBI Taxonomy" id="1070528"/>
    <lineage>
        <taxon>unclassified sequences</taxon>
        <taxon>metagenomes</taxon>
        <taxon>organismal metagenomes</taxon>
    </lineage>
</organism>
<feature type="coiled-coil region" evidence="1">
    <location>
        <begin position="6"/>
        <end position="40"/>
    </location>
</feature>
<reference evidence="2" key="1">
    <citation type="journal article" date="2020" name="Nature">
        <title>Giant virus diversity and host interactions through global metagenomics.</title>
        <authorList>
            <person name="Schulz F."/>
            <person name="Roux S."/>
            <person name="Paez-Espino D."/>
            <person name="Jungbluth S."/>
            <person name="Walsh D.A."/>
            <person name="Denef V.J."/>
            <person name="McMahon K.D."/>
            <person name="Konstantinidis K.T."/>
            <person name="Eloe-Fadrosh E.A."/>
            <person name="Kyrpides N.C."/>
            <person name="Woyke T."/>
        </authorList>
    </citation>
    <scope>NUCLEOTIDE SEQUENCE</scope>
    <source>
        <strain evidence="2">GVMAG-S-ERX555907-102</strain>
    </source>
</reference>
<evidence type="ECO:0000256" key="1">
    <source>
        <dbReference type="SAM" id="Coils"/>
    </source>
</evidence>
<dbReference type="AlphaFoldDB" id="A0A6C0KXX1"/>
<keyword evidence="1" id="KW-0175">Coiled coil</keyword>